<evidence type="ECO:0000256" key="4">
    <source>
        <dbReference type="ARBA" id="ARBA00023239"/>
    </source>
</evidence>
<evidence type="ECO:0000256" key="8">
    <source>
        <dbReference type="RuleBase" id="RU003738"/>
    </source>
</evidence>
<reference evidence="10" key="2">
    <citation type="submission" date="2020-09" db="EMBL/GenBank/DDBJ databases">
        <authorList>
            <person name="Sun Q."/>
            <person name="Zhou Y."/>
        </authorList>
    </citation>
    <scope>NUCLEOTIDE SEQUENCE</scope>
    <source>
        <strain evidence="10">CGMCC 1.12919</strain>
    </source>
</reference>
<feature type="binding site" evidence="5">
    <location>
        <position position="359"/>
    </location>
    <ligand>
        <name>substrate</name>
    </ligand>
</feature>
<organism evidence="10 11">
    <name type="scientific">Chelatococcus reniformis</name>
    <dbReference type="NCBI Taxonomy" id="1494448"/>
    <lineage>
        <taxon>Bacteria</taxon>
        <taxon>Pseudomonadati</taxon>
        <taxon>Pseudomonadota</taxon>
        <taxon>Alphaproteobacteria</taxon>
        <taxon>Hyphomicrobiales</taxon>
        <taxon>Chelatococcaceae</taxon>
        <taxon>Chelatococcus</taxon>
    </lineage>
</organism>
<evidence type="ECO:0000256" key="3">
    <source>
        <dbReference type="ARBA" id="ARBA00022898"/>
    </source>
</evidence>
<evidence type="ECO:0000256" key="5">
    <source>
        <dbReference type="HAMAP-Rule" id="MF_02120"/>
    </source>
</evidence>
<feature type="active site" description="Proton donor" evidence="7">
    <location>
        <position position="358"/>
    </location>
</feature>
<dbReference type="PRINTS" id="PR01179">
    <property type="entry name" value="ODADCRBXLASE"/>
</dbReference>
<comment type="pathway">
    <text evidence="5 8">Amino-acid biosynthesis; L-lysine biosynthesis via DAP pathway; L-lysine from DL-2,6-diaminopimelate: step 1/1.</text>
</comment>
<dbReference type="Gene3D" id="2.40.37.10">
    <property type="entry name" value="Lyase, Ornithine Decarboxylase, Chain A, domain 1"/>
    <property type="match status" value="1"/>
</dbReference>
<keyword evidence="5 8" id="KW-0457">Lysine biosynthesis</keyword>
<dbReference type="HAMAP" id="MF_02120">
    <property type="entry name" value="LysA"/>
    <property type="match status" value="1"/>
</dbReference>
<keyword evidence="11" id="KW-1185">Reference proteome</keyword>
<feature type="binding site" evidence="5">
    <location>
        <position position="330"/>
    </location>
    <ligand>
        <name>substrate</name>
    </ligand>
</feature>
<comment type="catalytic activity">
    <reaction evidence="5 8">
        <text>meso-2,6-diaminopimelate + H(+) = L-lysine + CO2</text>
        <dbReference type="Rhea" id="RHEA:15101"/>
        <dbReference type="ChEBI" id="CHEBI:15378"/>
        <dbReference type="ChEBI" id="CHEBI:16526"/>
        <dbReference type="ChEBI" id="CHEBI:32551"/>
        <dbReference type="ChEBI" id="CHEBI:57791"/>
        <dbReference type="EC" id="4.1.1.20"/>
    </reaction>
</comment>
<name>A0A916TXD8_9HYPH</name>
<dbReference type="Proteomes" id="UP000637002">
    <property type="component" value="Unassembled WGS sequence"/>
</dbReference>
<keyword evidence="4 5" id="KW-0456">Lyase</keyword>
<dbReference type="PROSITE" id="PS00878">
    <property type="entry name" value="ODR_DC_2_1"/>
    <property type="match status" value="1"/>
</dbReference>
<dbReference type="PANTHER" id="PTHR43727">
    <property type="entry name" value="DIAMINOPIMELATE DECARBOXYLASE"/>
    <property type="match status" value="1"/>
</dbReference>
<evidence type="ECO:0000256" key="7">
    <source>
        <dbReference type="PIRSR" id="PIRSR600183-50"/>
    </source>
</evidence>
<dbReference type="GO" id="GO:0009089">
    <property type="term" value="P:lysine biosynthetic process via diaminopimelate"/>
    <property type="evidence" value="ECO:0007669"/>
    <property type="project" value="UniProtKB-UniRule"/>
</dbReference>
<dbReference type="InterPro" id="IPR009006">
    <property type="entry name" value="Ala_racemase/Decarboxylase_C"/>
</dbReference>
<comment type="similarity">
    <text evidence="5">Belongs to the Orn/Lys/Arg decarboxylase class-II family. LysA subfamily.</text>
</comment>
<evidence type="ECO:0000259" key="9">
    <source>
        <dbReference type="Pfam" id="PF02784"/>
    </source>
</evidence>
<gene>
    <name evidence="5 10" type="primary">lysA</name>
    <name evidence="10" type="ORF">GCM10010994_01760</name>
</gene>
<reference evidence="10" key="1">
    <citation type="journal article" date="2014" name="Int. J. Syst. Evol. Microbiol.">
        <title>Complete genome sequence of Corynebacterium casei LMG S-19264T (=DSM 44701T), isolated from a smear-ripened cheese.</title>
        <authorList>
            <consortium name="US DOE Joint Genome Institute (JGI-PGF)"/>
            <person name="Walter F."/>
            <person name="Albersmeier A."/>
            <person name="Kalinowski J."/>
            <person name="Ruckert C."/>
        </authorList>
    </citation>
    <scope>NUCLEOTIDE SEQUENCE</scope>
    <source>
        <strain evidence="10">CGMCC 1.12919</strain>
    </source>
</reference>
<comment type="cofactor">
    <cofactor evidence="1 5 7 8">
        <name>pyridoxal 5'-phosphate</name>
        <dbReference type="ChEBI" id="CHEBI:597326"/>
    </cofactor>
</comment>
<dbReference type="GO" id="GO:0030170">
    <property type="term" value="F:pyridoxal phosphate binding"/>
    <property type="evidence" value="ECO:0007669"/>
    <property type="project" value="UniProtKB-UniRule"/>
</dbReference>
<dbReference type="NCBIfam" id="TIGR01048">
    <property type="entry name" value="lysA"/>
    <property type="match status" value="1"/>
</dbReference>
<feature type="domain" description="Orn/DAP/Arg decarboxylase 2 N-terminal" evidence="9">
    <location>
        <begin position="47"/>
        <end position="293"/>
    </location>
</feature>
<keyword evidence="5" id="KW-0028">Amino-acid biosynthesis</keyword>
<evidence type="ECO:0000313" key="11">
    <source>
        <dbReference type="Proteomes" id="UP000637002"/>
    </source>
</evidence>
<feature type="binding site" evidence="5">
    <location>
        <begin position="287"/>
        <end position="290"/>
    </location>
    <ligand>
        <name>pyridoxal 5'-phosphate</name>
        <dbReference type="ChEBI" id="CHEBI:597326"/>
    </ligand>
</feature>
<comment type="caution">
    <text evidence="10">The sequence shown here is derived from an EMBL/GenBank/DDBJ whole genome shotgun (WGS) entry which is preliminary data.</text>
</comment>
<evidence type="ECO:0000256" key="6">
    <source>
        <dbReference type="NCBIfam" id="TIGR01048"/>
    </source>
</evidence>
<feature type="binding site" evidence="5">
    <location>
        <position position="326"/>
    </location>
    <ligand>
        <name>substrate</name>
    </ligand>
</feature>
<dbReference type="PANTHER" id="PTHR43727:SF2">
    <property type="entry name" value="GROUP IV DECARBOXYLASE"/>
    <property type="match status" value="1"/>
</dbReference>
<comment type="subunit">
    <text evidence="5">Homodimer.</text>
</comment>
<dbReference type="EC" id="4.1.1.20" evidence="5 6"/>
<dbReference type="SUPFAM" id="SSF51419">
    <property type="entry name" value="PLP-binding barrel"/>
    <property type="match status" value="1"/>
</dbReference>
<dbReference type="Gene3D" id="3.20.20.10">
    <property type="entry name" value="Alanine racemase"/>
    <property type="match status" value="1"/>
</dbReference>
<dbReference type="AlphaFoldDB" id="A0A916TXD8"/>
<dbReference type="SUPFAM" id="SSF50621">
    <property type="entry name" value="Alanine racemase C-terminal domain-like"/>
    <property type="match status" value="1"/>
</dbReference>
<keyword evidence="3 5" id="KW-0663">Pyridoxal phosphate</keyword>
<sequence length="434" mass="46510">MERNGGVPLLHRMRHFEYRGGVLHAEDVDLRRLADEVGTPFYCYATATLERHYRVFAEAFADVPSLVCYAVKANSNQAVLATLARLGAGMDIVSGGELSRALAAGVPGERIVFSGVGKTREEMADALQAGILCFNVESEPELEALSEVAAGLGRRAPVSIRVNPDVDAGTHAKISTGRFDNKFGIPISQAAAVYARAAALPGIEPIGVDMHIGSQIIDLKPFEDSARRLTELARELMAAGHRLRHIDFGGGLGVPYKLDNEPPPLPAEYAAIIKRATHDLGLELVFEPGRLIVGNAGILVSRVLYVKHGEGKTFLIVDAAMNDLIRPTLYEAHHDILPVVAHATDAPEMVADVVGPVCETGDYLALGRHLPQLTAGDLIAVMTAGAYGAVQSNTYNSRPLVPEVLVKGADHAVVRPRITVETLIGLDRLPSWLA</sequence>
<evidence type="ECO:0000256" key="2">
    <source>
        <dbReference type="ARBA" id="ARBA00022793"/>
    </source>
</evidence>
<accession>A0A916TXD8</accession>
<evidence type="ECO:0000313" key="10">
    <source>
        <dbReference type="EMBL" id="GGC46260.1"/>
    </source>
</evidence>
<feature type="binding site" evidence="5">
    <location>
        <position position="290"/>
    </location>
    <ligand>
        <name>substrate</name>
    </ligand>
</feature>
<dbReference type="InterPro" id="IPR002986">
    <property type="entry name" value="DAP_deCOOHase_LysA"/>
</dbReference>
<dbReference type="InterPro" id="IPR000183">
    <property type="entry name" value="Orn/DAP/Arg_de-COase"/>
</dbReference>
<evidence type="ECO:0000256" key="1">
    <source>
        <dbReference type="ARBA" id="ARBA00001933"/>
    </source>
</evidence>
<feature type="modified residue" description="N6-(pyridoxal phosphate)lysine" evidence="5 7">
    <location>
        <position position="72"/>
    </location>
</feature>
<feature type="binding site" evidence="5">
    <location>
        <position position="387"/>
    </location>
    <ligand>
        <name>substrate</name>
    </ligand>
</feature>
<comment type="function">
    <text evidence="5">Specifically catalyzes the decarboxylation of meso-diaminopimelate (meso-DAP) to L-lysine.</text>
</comment>
<dbReference type="PRINTS" id="PR01181">
    <property type="entry name" value="DAPDCRBXLASE"/>
</dbReference>
<dbReference type="InterPro" id="IPR022644">
    <property type="entry name" value="De-COase2_N"/>
</dbReference>
<dbReference type="Pfam" id="PF02784">
    <property type="entry name" value="Orn_Arg_deC_N"/>
    <property type="match status" value="1"/>
</dbReference>
<feature type="binding site" evidence="5">
    <location>
        <position position="387"/>
    </location>
    <ligand>
        <name>pyridoxal 5'-phosphate</name>
        <dbReference type="ChEBI" id="CHEBI:597326"/>
    </ligand>
</feature>
<dbReference type="FunFam" id="3.20.20.10:FF:000003">
    <property type="entry name" value="Diaminopimelate decarboxylase"/>
    <property type="match status" value="1"/>
</dbReference>
<proteinExistence type="inferred from homology"/>
<dbReference type="CDD" id="cd06828">
    <property type="entry name" value="PLPDE_III_DapDC"/>
    <property type="match status" value="1"/>
</dbReference>
<dbReference type="InterPro" id="IPR022653">
    <property type="entry name" value="De-COase2_pyr-phos_BS"/>
</dbReference>
<keyword evidence="2 5" id="KW-0210">Decarboxylase</keyword>
<dbReference type="InterPro" id="IPR029066">
    <property type="entry name" value="PLP-binding_barrel"/>
</dbReference>
<dbReference type="EMBL" id="BMGG01000001">
    <property type="protein sequence ID" value="GGC46260.1"/>
    <property type="molecule type" value="Genomic_DNA"/>
</dbReference>
<protein>
    <recommendedName>
        <fullName evidence="5 6">Diaminopimelate decarboxylase</fullName>
        <shortName evidence="5">DAP decarboxylase</shortName>
        <shortName evidence="5">DAPDC</shortName>
        <ecNumber evidence="5 6">4.1.1.20</ecNumber>
    </recommendedName>
</protein>
<feature type="binding site" evidence="5">
    <location>
        <position position="251"/>
    </location>
    <ligand>
        <name>pyridoxal 5'-phosphate</name>
        <dbReference type="ChEBI" id="CHEBI:597326"/>
    </ligand>
</feature>
<dbReference type="GO" id="GO:0008836">
    <property type="term" value="F:diaminopimelate decarboxylase activity"/>
    <property type="evidence" value="ECO:0007669"/>
    <property type="project" value="UniProtKB-UniRule"/>
</dbReference>